<gene>
    <name evidence="1" type="ORF">PG991_012325</name>
</gene>
<sequence length="326" mass="37589">MSEGVSNNLADCFAAIKGEKVPQDAQSPVAKASLIRGIRLHYSFATSTAVNKLCDQVAQLARARNARLIMSNQVPEQMAETERPYCIWHPDLASEDTYRQLARQYPDMRYHAGRACAAAGYHELYLELDLLPDVSIAEEAREGATDGGRLIYQQIMSHPCRYSVMDDRTRFVELDKPQCPAFLNGDTQVRWWLESRVQTPSGIGQARPWFVEMDSIEEDHRIHDTMYDHPELNRTLHPEEVRLLYEPLLLDLPTMKKGLLIEMAAYDGNVDRYARLRHPLDSWYTIELMSVIRGIYHHSMFARWWGDQIMHNTPRAQSADRGDERR</sequence>
<proteinExistence type="predicted"/>
<dbReference type="Proteomes" id="UP001396898">
    <property type="component" value="Unassembled WGS sequence"/>
</dbReference>
<protein>
    <submittedName>
        <fullName evidence="1">Uncharacterized protein</fullName>
    </submittedName>
</protein>
<reference evidence="1 2" key="1">
    <citation type="submission" date="2023-01" db="EMBL/GenBank/DDBJ databases">
        <title>Analysis of 21 Apiospora genomes using comparative genomics revels a genus with tremendous synthesis potential of carbohydrate active enzymes and secondary metabolites.</title>
        <authorList>
            <person name="Sorensen T."/>
        </authorList>
    </citation>
    <scope>NUCLEOTIDE SEQUENCE [LARGE SCALE GENOMIC DNA]</scope>
    <source>
        <strain evidence="1 2">CBS 20057</strain>
    </source>
</reference>
<dbReference type="EMBL" id="JAQQWI010000017">
    <property type="protein sequence ID" value="KAK8006028.1"/>
    <property type="molecule type" value="Genomic_DNA"/>
</dbReference>
<accession>A0ABR1R9I7</accession>
<organism evidence="1 2">
    <name type="scientific">Apiospora marii</name>
    <dbReference type="NCBI Taxonomy" id="335849"/>
    <lineage>
        <taxon>Eukaryota</taxon>
        <taxon>Fungi</taxon>
        <taxon>Dikarya</taxon>
        <taxon>Ascomycota</taxon>
        <taxon>Pezizomycotina</taxon>
        <taxon>Sordariomycetes</taxon>
        <taxon>Xylariomycetidae</taxon>
        <taxon>Amphisphaeriales</taxon>
        <taxon>Apiosporaceae</taxon>
        <taxon>Apiospora</taxon>
    </lineage>
</organism>
<comment type="caution">
    <text evidence="1">The sequence shown here is derived from an EMBL/GenBank/DDBJ whole genome shotgun (WGS) entry which is preliminary data.</text>
</comment>
<evidence type="ECO:0000313" key="2">
    <source>
        <dbReference type="Proteomes" id="UP001396898"/>
    </source>
</evidence>
<name>A0ABR1R9I7_9PEZI</name>
<keyword evidence="2" id="KW-1185">Reference proteome</keyword>
<evidence type="ECO:0000313" key="1">
    <source>
        <dbReference type="EMBL" id="KAK8006028.1"/>
    </source>
</evidence>